<reference evidence="1" key="1">
    <citation type="submission" date="2014-11" db="EMBL/GenBank/DDBJ databases">
        <authorList>
            <person name="Amaro Gonzalez C."/>
        </authorList>
    </citation>
    <scope>NUCLEOTIDE SEQUENCE</scope>
</reference>
<protein>
    <submittedName>
        <fullName evidence="1">Uncharacterized protein</fullName>
    </submittedName>
</protein>
<proteinExistence type="predicted"/>
<dbReference type="AlphaFoldDB" id="A0A0E9P6L5"/>
<name>A0A0E9P6L5_ANGAN</name>
<reference evidence="1" key="2">
    <citation type="journal article" date="2015" name="Fish Shellfish Immunol.">
        <title>Early steps in the European eel (Anguilla anguilla)-Vibrio vulnificus interaction in the gills: Role of the RtxA13 toxin.</title>
        <authorList>
            <person name="Callol A."/>
            <person name="Pajuelo D."/>
            <person name="Ebbesson L."/>
            <person name="Teles M."/>
            <person name="MacKenzie S."/>
            <person name="Amaro C."/>
        </authorList>
    </citation>
    <scope>NUCLEOTIDE SEQUENCE</scope>
</reference>
<dbReference type="EMBL" id="GBXM01108655">
    <property type="protein sequence ID" value="JAG99921.1"/>
    <property type="molecule type" value="Transcribed_RNA"/>
</dbReference>
<organism evidence="1">
    <name type="scientific">Anguilla anguilla</name>
    <name type="common">European freshwater eel</name>
    <name type="synonym">Muraena anguilla</name>
    <dbReference type="NCBI Taxonomy" id="7936"/>
    <lineage>
        <taxon>Eukaryota</taxon>
        <taxon>Metazoa</taxon>
        <taxon>Chordata</taxon>
        <taxon>Craniata</taxon>
        <taxon>Vertebrata</taxon>
        <taxon>Euteleostomi</taxon>
        <taxon>Actinopterygii</taxon>
        <taxon>Neopterygii</taxon>
        <taxon>Teleostei</taxon>
        <taxon>Anguilliformes</taxon>
        <taxon>Anguillidae</taxon>
        <taxon>Anguilla</taxon>
    </lineage>
</organism>
<accession>A0A0E9P6L5</accession>
<sequence length="29" mass="3383">MPGTLWSLFHIVSRVPATLYLRMKYALAF</sequence>
<evidence type="ECO:0000313" key="1">
    <source>
        <dbReference type="EMBL" id="JAG99921.1"/>
    </source>
</evidence>